<evidence type="ECO:0000256" key="7">
    <source>
        <dbReference type="ARBA" id="ARBA00023029"/>
    </source>
</evidence>
<dbReference type="InterPro" id="IPR034149">
    <property type="entry name" value="TOPRIM_TopoI"/>
</dbReference>
<dbReference type="Gene3D" id="1.10.290.10">
    <property type="entry name" value="Topoisomerase I, domain 4"/>
    <property type="match status" value="1"/>
</dbReference>
<dbReference type="SMART" id="SM00493">
    <property type="entry name" value="TOPRIM"/>
    <property type="match status" value="1"/>
</dbReference>
<feature type="domain" description="Topo IA-type catalytic" evidence="13">
    <location>
        <begin position="132"/>
        <end position="566"/>
    </location>
</feature>
<dbReference type="Gene3D" id="3.30.65.10">
    <property type="entry name" value="Bacterial Topoisomerase I, domain 1"/>
    <property type="match status" value="1"/>
</dbReference>
<name>F7XTV4_MIDMI</name>
<accession>F7XTV4</accession>
<dbReference type="CDD" id="cd03363">
    <property type="entry name" value="TOPRIM_TopoIA_TopoI"/>
    <property type="match status" value="1"/>
</dbReference>
<dbReference type="Pfam" id="PF01131">
    <property type="entry name" value="Topoisom_bac"/>
    <property type="match status" value="1"/>
</dbReference>
<dbReference type="InterPro" id="IPR003601">
    <property type="entry name" value="Topo_IA_2"/>
</dbReference>
<dbReference type="PROSITE" id="PS52039">
    <property type="entry name" value="TOPO_IA_2"/>
    <property type="match status" value="1"/>
</dbReference>
<evidence type="ECO:0000256" key="10">
    <source>
        <dbReference type="HAMAP-Rule" id="MF_00952"/>
    </source>
</evidence>
<feature type="site" description="Interaction with DNA" evidence="10">
    <location>
        <position position="498"/>
    </location>
</feature>
<dbReference type="InterPro" id="IPR013825">
    <property type="entry name" value="Topo_IA_cen_sub2"/>
</dbReference>
<keyword evidence="5" id="KW-0862">Zinc</keyword>
<evidence type="ECO:0000256" key="8">
    <source>
        <dbReference type="ARBA" id="ARBA00023125"/>
    </source>
</evidence>
<evidence type="ECO:0000256" key="11">
    <source>
        <dbReference type="SAM" id="MobiDB-lite"/>
    </source>
</evidence>
<dbReference type="PROSITE" id="PS50880">
    <property type="entry name" value="TOPRIM"/>
    <property type="match status" value="1"/>
</dbReference>
<keyword evidence="15" id="KW-1185">Reference proteome</keyword>
<evidence type="ECO:0000259" key="13">
    <source>
        <dbReference type="PROSITE" id="PS52039"/>
    </source>
</evidence>
<evidence type="ECO:0000256" key="3">
    <source>
        <dbReference type="ARBA" id="ARBA00022723"/>
    </source>
</evidence>
<dbReference type="Pfam" id="PF01396">
    <property type="entry name" value="Zn_ribbon_Top1"/>
    <property type="match status" value="1"/>
</dbReference>
<dbReference type="InterPro" id="IPR013498">
    <property type="entry name" value="Topo_IA_Znf"/>
</dbReference>
<dbReference type="GO" id="GO:0008270">
    <property type="term" value="F:zinc ion binding"/>
    <property type="evidence" value="ECO:0007669"/>
    <property type="project" value="UniProtKB-KW"/>
</dbReference>
<feature type="site" description="Interaction with DNA" evidence="10">
    <location>
        <position position="158"/>
    </location>
</feature>
<feature type="domain" description="Toprim" evidence="12">
    <location>
        <begin position="1"/>
        <end position="116"/>
    </location>
</feature>
<comment type="similarity">
    <text evidence="2 10">Belongs to the type IA topoisomerase family.</text>
</comment>
<evidence type="ECO:0000256" key="4">
    <source>
        <dbReference type="ARBA" id="ARBA00022771"/>
    </source>
</evidence>
<reference evidence="14 15" key="1">
    <citation type="journal article" date="2011" name="Mol. Biol. Evol.">
        <title>Phylogenomic evidence for the presence of a flagellum and cbb3 oxidase in the free-living mitochondrial ancestor.</title>
        <authorList>
            <person name="Sassera D."/>
            <person name="Lo N."/>
            <person name="Epis S."/>
            <person name="D'Auria G."/>
            <person name="Montagna M."/>
            <person name="Comandatore F."/>
            <person name="Horner D."/>
            <person name="Pereto J."/>
            <person name="Luciano A.M."/>
            <person name="Franciosi F."/>
            <person name="Ferri E."/>
            <person name="Crotti E."/>
            <person name="Bazzocchi C."/>
            <person name="Daffonchio D."/>
            <person name="Sacchi L."/>
            <person name="Moya A."/>
            <person name="Latorre A."/>
            <person name="Bandi C."/>
        </authorList>
    </citation>
    <scope>NUCLEOTIDE SEQUENCE [LARGE SCALE GENOMIC DNA]</scope>
    <source>
        <strain evidence="14 15">IricVA</strain>
    </source>
</reference>
<keyword evidence="6" id="KW-0460">Magnesium</keyword>
<dbReference type="InterPro" id="IPR025589">
    <property type="entry name" value="Toprim_C_rpt"/>
</dbReference>
<dbReference type="PANTHER" id="PTHR42785">
    <property type="entry name" value="DNA TOPOISOMERASE, TYPE IA, CORE"/>
    <property type="match status" value="1"/>
</dbReference>
<dbReference type="GO" id="GO:0003917">
    <property type="term" value="F:DNA topoisomerase type I (single strand cut, ATP-independent) activity"/>
    <property type="evidence" value="ECO:0007669"/>
    <property type="project" value="UniProtKB-UniRule"/>
</dbReference>
<organism evidence="14 15">
    <name type="scientific">Midichloria mitochondrii (strain IricVA)</name>
    <dbReference type="NCBI Taxonomy" id="696127"/>
    <lineage>
        <taxon>Bacteria</taxon>
        <taxon>Pseudomonadati</taxon>
        <taxon>Pseudomonadota</taxon>
        <taxon>Alphaproteobacteria</taxon>
        <taxon>Rickettsiales</taxon>
        <taxon>Candidatus Midichloriaceae</taxon>
        <taxon>Candidatus Midichloria</taxon>
    </lineage>
</organism>
<dbReference type="SUPFAM" id="SSF57783">
    <property type="entry name" value="Zinc beta-ribbon"/>
    <property type="match status" value="1"/>
</dbReference>
<dbReference type="PRINTS" id="PR00417">
    <property type="entry name" value="PRTPISMRASEI"/>
</dbReference>
<comment type="catalytic activity">
    <reaction evidence="1 10">
        <text>ATP-independent breakage of single-stranded DNA, followed by passage and rejoining.</text>
        <dbReference type="EC" id="5.6.2.1"/>
    </reaction>
</comment>
<dbReference type="Pfam" id="PF01751">
    <property type="entry name" value="Toprim"/>
    <property type="match status" value="1"/>
</dbReference>
<dbReference type="InterPro" id="IPR013826">
    <property type="entry name" value="Topo_IA_cen_sub3"/>
</dbReference>
<evidence type="ECO:0000256" key="5">
    <source>
        <dbReference type="ARBA" id="ARBA00022833"/>
    </source>
</evidence>
<dbReference type="InterPro" id="IPR023405">
    <property type="entry name" value="Topo_IA_core_domain"/>
</dbReference>
<dbReference type="InterPro" id="IPR006171">
    <property type="entry name" value="TOPRIM_dom"/>
</dbReference>
<sequence>MNLLIVESPAKAKTIGKYLGPSYKVISSYGHVRALPSEEGAVDPEHDFAMRYEIPPKAAKQIAAIVAEAKHSDHIYLATDPDREGEAISWHVLEILKQKKAIKNSTKVYRAVFHEITKKAIADSLKTPRDLNNDLVSAQKTRQGLDYLVGFTLSPVLWRKLPGSRSAGRVQSVALRMICEREAEIESFKSQEYWSIHGRFSTEKGEEFDSTLIEFQGKKLEKFTTVNEAQAADVISKIKDNSFSVKRVEKKKVNRNPQAPFSTSTMIQEASRKLGFSAKKTAQIAQKLYEGININGELTGLITYMRTDSTSISAEATKAASELITKIYGSNYLPPSPRVYKTKTKNAQEAHEAIRPTDVFKKPESIKSFLEEDQFKLYELIWNRLVASQMASAILDVMTVDIADDQGNTFRATGSSIAFSGFYKVYREGIDDADEEKDRILPILKEKELLKLLEAIKEQHFTQPPPRYTEASLVKRMEELGIGRPSTYPTIISILQDRKYVIFEKKRFIPEPRGRLVNTFLTLFFNQYVEYGFTANLEEQLDEIAAGKVIWKKVMKDFWYPFKNKTDEVLSIKTSEILAKMEEQLLNYLFHKEILQDSKSIEEVLKCSKCVTGKLQLKNGRFGSFLACSNYPNCNYTKAIGSNDNNMQDTCNEPAVADLPKVLGTDPNTKEEVSIRKGPYGFYVQRGEGKKVKRTGLPKDLNYQNIDLNYAIGLLNMPRELGLDQEGVLIRAGAGKFGPYLERSGKYISLRTARIDPVLITLEEALGIIKKSSSDKKDKSSQGKRSAKATI</sequence>
<dbReference type="Gene3D" id="1.10.460.10">
    <property type="entry name" value="Topoisomerase I, domain 2"/>
    <property type="match status" value="1"/>
</dbReference>
<dbReference type="OrthoDB" id="9804262at2"/>
<dbReference type="PANTHER" id="PTHR42785:SF1">
    <property type="entry name" value="DNA TOPOISOMERASE"/>
    <property type="match status" value="1"/>
</dbReference>
<dbReference type="Proteomes" id="UP000006639">
    <property type="component" value="Chromosome"/>
</dbReference>
<dbReference type="HOGENOM" id="CLU_002929_4_3_5"/>
<protein>
    <recommendedName>
        <fullName evidence="10">DNA topoisomerase 1</fullName>
        <ecNumber evidence="10">5.6.2.1</ecNumber>
    </recommendedName>
    <alternativeName>
        <fullName evidence="10">DNA topoisomerase I</fullName>
    </alternativeName>
</protein>
<evidence type="ECO:0000256" key="2">
    <source>
        <dbReference type="ARBA" id="ARBA00009446"/>
    </source>
</evidence>
<evidence type="ECO:0000313" key="14">
    <source>
        <dbReference type="EMBL" id="AEI89313.1"/>
    </source>
</evidence>
<dbReference type="InterPro" id="IPR005733">
    <property type="entry name" value="TopoI_bac-type"/>
</dbReference>
<feature type="site" description="Interaction with DNA" evidence="10">
    <location>
        <position position="306"/>
    </location>
</feature>
<gene>
    <name evidence="10 14" type="primary">topA</name>
    <name evidence="14" type="ordered locus">midi_01035</name>
</gene>
<evidence type="ECO:0000313" key="15">
    <source>
        <dbReference type="Proteomes" id="UP000006639"/>
    </source>
</evidence>
<dbReference type="AlphaFoldDB" id="F7XTV4"/>
<dbReference type="SUPFAM" id="SSF56712">
    <property type="entry name" value="Prokaryotic type I DNA topoisomerase"/>
    <property type="match status" value="1"/>
</dbReference>
<comment type="caution">
    <text evidence="10">Lacks conserved residue(s) required for the propagation of feature annotation.</text>
</comment>
<keyword evidence="9 10" id="KW-0413">Isomerase</keyword>
<proteinExistence type="inferred from homology"/>
<feature type="active site" description="O-(5'-phospho-DNA)-tyrosine intermediate" evidence="10">
    <location>
        <position position="304"/>
    </location>
</feature>
<evidence type="ECO:0000259" key="12">
    <source>
        <dbReference type="PROSITE" id="PS50880"/>
    </source>
</evidence>
<dbReference type="EMBL" id="CP002130">
    <property type="protein sequence ID" value="AEI89313.1"/>
    <property type="molecule type" value="Genomic_DNA"/>
</dbReference>
<feature type="compositionally biased region" description="Basic and acidic residues" evidence="11">
    <location>
        <begin position="772"/>
        <end position="781"/>
    </location>
</feature>
<dbReference type="SMART" id="SM00437">
    <property type="entry name" value="TOP1Ac"/>
    <property type="match status" value="1"/>
</dbReference>
<dbReference type="InterPro" id="IPR000380">
    <property type="entry name" value="Topo_IA"/>
</dbReference>
<dbReference type="HAMAP" id="MF_00952">
    <property type="entry name" value="Topoisom_1_prok"/>
    <property type="match status" value="1"/>
</dbReference>
<dbReference type="Pfam" id="PF13368">
    <property type="entry name" value="Toprim_C_rpt"/>
    <property type="match status" value="2"/>
</dbReference>
<dbReference type="GO" id="GO:0005694">
    <property type="term" value="C:chromosome"/>
    <property type="evidence" value="ECO:0007669"/>
    <property type="project" value="InterPro"/>
</dbReference>
<dbReference type="InterPro" id="IPR013497">
    <property type="entry name" value="Topo_IA_cen"/>
</dbReference>
<feature type="region of interest" description="Disordered" evidence="11">
    <location>
        <begin position="772"/>
        <end position="791"/>
    </location>
</feature>
<evidence type="ECO:0000256" key="6">
    <source>
        <dbReference type="ARBA" id="ARBA00022842"/>
    </source>
</evidence>
<comment type="subunit">
    <text evidence="10">Monomer.</text>
</comment>
<evidence type="ECO:0000256" key="1">
    <source>
        <dbReference type="ARBA" id="ARBA00000213"/>
    </source>
</evidence>
<dbReference type="InterPro" id="IPR013824">
    <property type="entry name" value="Topo_IA_cen_sub1"/>
</dbReference>
<keyword evidence="7 10" id="KW-0799">Topoisomerase</keyword>
<keyword evidence="8 10" id="KW-0238">DNA-binding</keyword>
<feature type="site" description="Interaction with DNA" evidence="10">
    <location>
        <position position="31"/>
    </location>
</feature>
<dbReference type="Gene3D" id="2.70.20.10">
    <property type="entry name" value="Topoisomerase I, domain 3"/>
    <property type="match status" value="1"/>
</dbReference>
<dbReference type="SMART" id="SM00436">
    <property type="entry name" value="TOP1Bc"/>
    <property type="match status" value="1"/>
</dbReference>
<feature type="region of interest" description="Interaction with DNA" evidence="10">
    <location>
        <begin position="166"/>
        <end position="171"/>
    </location>
</feature>
<dbReference type="PROSITE" id="PS00396">
    <property type="entry name" value="TOPO_IA_1"/>
    <property type="match status" value="1"/>
</dbReference>
<dbReference type="NCBIfam" id="TIGR01051">
    <property type="entry name" value="topA_bact"/>
    <property type="match status" value="1"/>
</dbReference>
<feature type="site" description="Interaction with DNA" evidence="10">
    <location>
        <position position="146"/>
    </location>
</feature>
<keyword evidence="4" id="KW-0863">Zinc-finger</keyword>
<dbReference type="InterPro" id="IPR023406">
    <property type="entry name" value="Topo_IA_AS"/>
</dbReference>
<dbReference type="InterPro" id="IPR003602">
    <property type="entry name" value="Topo_IA_DNA-bd_dom"/>
</dbReference>
<feature type="site" description="Interaction with DNA" evidence="10">
    <location>
        <position position="142"/>
    </location>
</feature>
<dbReference type="EC" id="5.6.2.1" evidence="10"/>
<dbReference type="STRING" id="696127.midi_01035"/>
<dbReference type="GO" id="GO:0006265">
    <property type="term" value="P:DNA topological change"/>
    <property type="evidence" value="ECO:0007669"/>
    <property type="project" value="UniProtKB-UniRule"/>
</dbReference>
<dbReference type="KEGG" id="mmn:midi_01035"/>
<dbReference type="Gene3D" id="3.40.50.140">
    <property type="match status" value="1"/>
</dbReference>
<dbReference type="InterPro" id="IPR028612">
    <property type="entry name" value="Topoisom_1_IA"/>
</dbReference>
<dbReference type="RefSeq" id="WP_013951507.1">
    <property type="nucleotide sequence ID" value="NC_015722.1"/>
</dbReference>
<evidence type="ECO:0000256" key="9">
    <source>
        <dbReference type="ARBA" id="ARBA00023235"/>
    </source>
</evidence>
<dbReference type="CDD" id="cd00186">
    <property type="entry name" value="TOP1Ac"/>
    <property type="match status" value="1"/>
</dbReference>
<dbReference type="GO" id="GO:0003677">
    <property type="term" value="F:DNA binding"/>
    <property type="evidence" value="ECO:0007669"/>
    <property type="project" value="UniProtKB-KW"/>
</dbReference>
<comment type="function">
    <text evidence="10">Releases the supercoiling and torsional tension of DNA, which is introduced during the DNA replication and transcription, by transiently cleaving and rejoining one strand of the DNA duplex. Introduces a single-strand break via transesterification at a target site in duplex DNA. The scissile phosphodiester is attacked by the catalytic tyrosine of the enzyme, resulting in the formation of a DNA-(5'-phosphotyrosyl)-enzyme intermediate and the expulsion of a 3'-OH DNA strand. The free DNA strand then undergoes passage around the unbroken strand, thus removing DNA supercoils. Finally, in the religation step, the DNA 3'-OH attacks the covalent intermediate to expel the active-site tyrosine and restore the DNA phosphodiester backbone.</text>
</comment>
<keyword evidence="3" id="KW-0479">Metal-binding</keyword>